<dbReference type="Proteomes" id="UP001172159">
    <property type="component" value="Unassembled WGS sequence"/>
</dbReference>
<feature type="non-terminal residue" evidence="1">
    <location>
        <position position="1"/>
    </location>
</feature>
<keyword evidence="2" id="KW-1185">Reference proteome</keyword>
<evidence type="ECO:0000313" key="2">
    <source>
        <dbReference type="Proteomes" id="UP001172159"/>
    </source>
</evidence>
<gene>
    <name evidence="1" type="ORF">B0T21DRAFT_388581</name>
</gene>
<reference evidence="1" key="1">
    <citation type="submission" date="2023-06" db="EMBL/GenBank/DDBJ databases">
        <title>Genome-scale phylogeny and comparative genomics of the fungal order Sordariales.</title>
        <authorList>
            <consortium name="Lawrence Berkeley National Laboratory"/>
            <person name="Hensen N."/>
            <person name="Bonometti L."/>
            <person name="Westerberg I."/>
            <person name="Brannstrom I.O."/>
            <person name="Guillou S."/>
            <person name="Cros-Aarteil S."/>
            <person name="Calhoun S."/>
            <person name="Haridas S."/>
            <person name="Kuo A."/>
            <person name="Mondo S."/>
            <person name="Pangilinan J."/>
            <person name="Riley R."/>
            <person name="Labutti K."/>
            <person name="Andreopoulos B."/>
            <person name="Lipzen A."/>
            <person name="Chen C."/>
            <person name="Yanf M."/>
            <person name="Daum C."/>
            <person name="Ng V."/>
            <person name="Clum A."/>
            <person name="Steindorff A."/>
            <person name="Ohm R."/>
            <person name="Martin F."/>
            <person name="Silar P."/>
            <person name="Natvig D."/>
            <person name="Lalanne C."/>
            <person name="Gautier V."/>
            <person name="Ament-Velasquez S.L."/>
            <person name="Kruys A."/>
            <person name="Hutchinson M.I."/>
            <person name="Powell A.J."/>
            <person name="Barry K."/>
            <person name="Miller A.N."/>
            <person name="Grigoriev I.V."/>
            <person name="Debuchy R."/>
            <person name="Gladieux P."/>
            <person name="Thoren M.H."/>
            <person name="Johannesson H."/>
        </authorList>
    </citation>
    <scope>NUCLEOTIDE SEQUENCE</scope>
    <source>
        <strain evidence="1">CBS 540.89</strain>
    </source>
</reference>
<sequence length="279" mass="31453">MVVARKIRLPSARSPLTRNGLFIDRPKVKIAAVPSYQTFSKRRQLFLSPSSGVYSIQPRSQNLDIMHSLRPRVSKDVRPLPKDSGSIVLKEDGRQGQGLYGKTDPNTVPPKAWCGVAERSMAWPPYRFTPAEATRDGPTLAGNDTHVVVDNFLPRFNQVPWMTGRVLRPDQLRMVGWRLGKQTAGYPQNFQRRILCSKARKTPPCLYADCWMYVLSEVTDKKWGGESNGGNDISWCGRRRIVRANLPVTGIRRENTGCFARLELPALSDCFRAKIAERG</sequence>
<dbReference type="AlphaFoldDB" id="A0AA40K688"/>
<comment type="caution">
    <text evidence="1">The sequence shown here is derived from an EMBL/GenBank/DDBJ whole genome shotgun (WGS) entry which is preliminary data.</text>
</comment>
<evidence type="ECO:0000313" key="1">
    <source>
        <dbReference type="EMBL" id="KAK0747523.1"/>
    </source>
</evidence>
<organism evidence="1 2">
    <name type="scientific">Apiosordaria backusii</name>
    <dbReference type="NCBI Taxonomy" id="314023"/>
    <lineage>
        <taxon>Eukaryota</taxon>
        <taxon>Fungi</taxon>
        <taxon>Dikarya</taxon>
        <taxon>Ascomycota</taxon>
        <taxon>Pezizomycotina</taxon>
        <taxon>Sordariomycetes</taxon>
        <taxon>Sordariomycetidae</taxon>
        <taxon>Sordariales</taxon>
        <taxon>Lasiosphaeriaceae</taxon>
        <taxon>Apiosordaria</taxon>
    </lineage>
</organism>
<protein>
    <submittedName>
        <fullName evidence="1">Uncharacterized protein</fullName>
    </submittedName>
</protein>
<accession>A0AA40K688</accession>
<proteinExistence type="predicted"/>
<name>A0AA40K688_9PEZI</name>
<dbReference type="EMBL" id="JAUKTV010000001">
    <property type="protein sequence ID" value="KAK0747523.1"/>
    <property type="molecule type" value="Genomic_DNA"/>
</dbReference>